<proteinExistence type="inferred from homology"/>
<dbReference type="PANTHER" id="PTHR45987">
    <property type="entry name" value="39S RIBOSOMAL PROTEIN L12"/>
    <property type="match status" value="1"/>
</dbReference>
<dbReference type="SUPFAM" id="SSF48300">
    <property type="entry name" value="Ribosomal protein L7/12, oligomerisation (N-terminal) domain"/>
    <property type="match status" value="1"/>
</dbReference>
<dbReference type="CDD" id="cd00387">
    <property type="entry name" value="Ribosomal_L7_L12"/>
    <property type="match status" value="1"/>
</dbReference>
<comment type="caution">
    <text evidence="7">The sequence shown here is derived from an EMBL/GenBank/DDBJ whole genome shotgun (WGS) entry which is preliminary data.</text>
</comment>
<dbReference type="GO" id="GO:0003729">
    <property type="term" value="F:mRNA binding"/>
    <property type="evidence" value="ECO:0007669"/>
    <property type="project" value="TreeGrafter"/>
</dbReference>
<dbReference type="Proteomes" id="UP000664382">
    <property type="component" value="Unassembled WGS sequence"/>
</dbReference>
<evidence type="ECO:0000256" key="1">
    <source>
        <dbReference type="ARBA" id="ARBA00007197"/>
    </source>
</evidence>
<evidence type="ECO:0000313" key="7">
    <source>
        <dbReference type="EMBL" id="MBO1900472.1"/>
    </source>
</evidence>
<dbReference type="NCBIfam" id="TIGR00855">
    <property type="entry name" value="L12"/>
    <property type="match status" value="1"/>
</dbReference>
<gene>
    <name evidence="4 7" type="primary">rplL</name>
    <name evidence="7" type="ORF">J4H92_00740</name>
</gene>
<dbReference type="GO" id="GO:0022625">
    <property type="term" value="C:cytosolic large ribosomal subunit"/>
    <property type="evidence" value="ECO:0007669"/>
    <property type="project" value="TreeGrafter"/>
</dbReference>
<comment type="function">
    <text evidence="4">Forms part of the ribosomal stalk which helps the ribosome interact with GTP-bound translation factors. Is thus essential for accurate translation.</text>
</comment>
<dbReference type="PANTHER" id="PTHR45987:SF4">
    <property type="entry name" value="LARGE RIBOSOMAL SUBUNIT PROTEIN BL12M"/>
    <property type="match status" value="1"/>
</dbReference>
<dbReference type="InterPro" id="IPR008932">
    <property type="entry name" value="Ribosomal_bL12_oligo"/>
</dbReference>
<evidence type="ECO:0000256" key="3">
    <source>
        <dbReference type="ARBA" id="ARBA00023274"/>
    </source>
</evidence>
<dbReference type="AlphaFoldDB" id="A0A939MKT5"/>
<dbReference type="Pfam" id="PF00542">
    <property type="entry name" value="Ribosomal_L12"/>
    <property type="match status" value="1"/>
</dbReference>
<dbReference type="GO" id="GO:0003735">
    <property type="term" value="F:structural constituent of ribosome"/>
    <property type="evidence" value="ECO:0007669"/>
    <property type="project" value="InterPro"/>
</dbReference>
<evidence type="ECO:0000259" key="6">
    <source>
        <dbReference type="Pfam" id="PF16320"/>
    </source>
</evidence>
<dbReference type="InterPro" id="IPR014719">
    <property type="entry name" value="Ribosomal_bL12_C/ClpS-like"/>
</dbReference>
<dbReference type="EMBL" id="JAGDYM010000002">
    <property type="protein sequence ID" value="MBO1900472.1"/>
    <property type="molecule type" value="Genomic_DNA"/>
</dbReference>
<reference evidence="7" key="1">
    <citation type="submission" date="2021-03" db="EMBL/GenBank/DDBJ databases">
        <title>Leucobacter chromiisoli sp. nov., isolated from chromium-containing soil of chemical plant.</title>
        <authorList>
            <person name="Xu Z."/>
        </authorList>
    </citation>
    <scope>NUCLEOTIDE SEQUENCE</scope>
    <source>
        <strain evidence="7">S27</strain>
    </source>
</reference>
<feature type="domain" description="Large ribosomal subunit protein bL12 oligomerization" evidence="6">
    <location>
        <begin position="6"/>
        <end position="51"/>
    </location>
</feature>
<dbReference type="Gene3D" id="3.30.1390.10">
    <property type="match status" value="1"/>
</dbReference>
<dbReference type="InterPro" id="IPR000206">
    <property type="entry name" value="Ribosomal_bL12"/>
</dbReference>
<dbReference type="FunFam" id="1.20.5.710:FF:000005">
    <property type="entry name" value="50S ribosomal protein L7/L12"/>
    <property type="match status" value="1"/>
</dbReference>
<dbReference type="InterPro" id="IPR013823">
    <property type="entry name" value="Ribosomal_bL12_C"/>
</dbReference>
<dbReference type="Gene3D" id="1.20.5.710">
    <property type="entry name" value="Single helix bin"/>
    <property type="match status" value="1"/>
</dbReference>
<evidence type="ECO:0000256" key="4">
    <source>
        <dbReference type="HAMAP-Rule" id="MF_00368"/>
    </source>
</evidence>
<organism evidence="7 8">
    <name type="scientific">Leucobacter weissii</name>
    <dbReference type="NCBI Taxonomy" id="1983706"/>
    <lineage>
        <taxon>Bacteria</taxon>
        <taxon>Bacillati</taxon>
        <taxon>Actinomycetota</taxon>
        <taxon>Actinomycetes</taxon>
        <taxon>Micrococcales</taxon>
        <taxon>Microbacteriaceae</taxon>
        <taxon>Leucobacter</taxon>
    </lineage>
</organism>
<keyword evidence="2 4" id="KW-0689">Ribosomal protein</keyword>
<comment type="similarity">
    <text evidence="1 4">Belongs to the bacterial ribosomal protein bL12 family.</text>
</comment>
<accession>A0A939MKT5</accession>
<dbReference type="FunFam" id="3.30.1390.10:FF:000001">
    <property type="entry name" value="50S ribosomal protein L7/L12"/>
    <property type="match status" value="1"/>
</dbReference>
<dbReference type="Pfam" id="PF16320">
    <property type="entry name" value="Ribosomal_L12_N"/>
    <property type="match status" value="1"/>
</dbReference>
<comment type="subunit">
    <text evidence="4">Homodimer. Part of the ribosomal stalk of the 50S ribosomal subunit. Forms a multimeric L10(L12)X complex, where L10 forms an elongated spine to which 2 to 4 L12 dimers bind in a sequential fashion. Binds GTP-bound translation factors.</text>
</comment>
<evidence type="ECO:0000313" key="8">
    <source>
        <dbReference type="Proteomes" id="UP000664382"/>
    </source>
</evidence>
<dbReference type="SUPFAM" id="SSF54736">
    <property type="entry name" value="ClpS-like"/>
    <property type="match status" value="1"/>
</dbReference>
<name>A0A939MKT5_9MICO</name>
<dbReference type="GO" id="GO:0006412">
    <property type="term" value="P:translation"/>
    <property type="evidence" value="ECO:0007669"/>
    <property type="project" value="UniProtKB-UniRule"/>
</dbReference>
<dbReference type="RefSeq" id="WP_208095121.1">
    <property type="nucleotide sequence ID" value="NZ_JAGDYM010000002.1"/>
</dbReference>
<keyword evidence="8" id="KW-1185">Reference proteome</keyword>
<dbReference type="HAMAP" id="MF_00368">
    <property type="entry name" value="Ribosomal_bL12"/>
    <property type="match status" value="1"/>
</dbReference>
<evidence type="ECO:0000259" key="5">
    <source>
        <dbReference type="Pfam" id="PF00542"/>
    </source>
</evidence>
<protein>
    <recommendedName>
        <fullName evidence="4">Large ribosomal subunit protein bL12</fullName>
    </recommendedName>
</protein>
<feature type="domain" description="Large ribosomal subunit protein bL12 C-terminal" evidence="5">
    <location>
        <begin position="62"/>
        <end position="127"/>
    </location>
</feature>
<evidence type="ECO:0000256" key="2">
    <source>
        <dbReference type="ARBA" id="ARBA00022980"/>
    </source>
</evidence>
<keyword evidence="3 4" id="KW-0687">Ribonucleoprotein</keyword>
<dbReference type="InterPro" id="IPR036235">
    <property type="entry name" value="Ribosomal_bL12_oligo_N_sf"/>
</dbReference>
<sequence>MAKLSTEELLEQFKELTLIELSEFVKAFEETFEVSAAAPVAVAAAPAAGGGDAAPAEEKDEFDVVLDSVGDKKIQVIKVVRELTGLGLGDAKALVEEAPKTVLEAAKKEAAEEAKAKLEEAGAGVKLA</sequence>